<proteinExistence type="predicted"/>
<dbReference type="EMBL" id="JBHTMM010000043">
    <property type="protein sequence ID" value="MFD1309865.1"/>
    <property type="molecule type" value="Genomic_DNA"/>
</dbReference>
<evidence type="ECO:0000256" key="1">
    <source>
        <dbReference type="SAM" id="MobiDB-lite"/>
    </source>
</evidence>
<protein>
    <submittedName>
        <fullName evidence="2">Uncharacterized protein</fullName>
    </submittedName>
</protein>
<dbReference type="Proteomes" id="UP001597058">
    <property type="component" value="Unassembled WGS sequence"/>
</dbReference>
<dbReference type="RefSeq" id="WP_381329301.1">
    <property type="nucleotide sequence ID" value="NZ_JBHTMM010000043.1"/>
</dbReference>
<keyword evidence="3" id="KW-1185">Reference proteome</keyword>
<organism evidence="2 3">
    <name type="scientific">Streptomyces kaempferi</name>
    <dbReference type="NCBI Taxonomy" id="333725"/>
    <lineage>
        <taxon>Bacteria</taxon>
        <taxon>Bacillati</taxon>
        <taxon>Actinomycetota</taxon>
        <taxon>Actinomycetes</taxon>
        <taxon>Kitasatosporales</taxon>
        <taxon>Streptomycetaceae</taxon>
        <taxon>Streptomyces</taxon>
    </lineage>
</organism>
<evidence type="ECO:0000313" key="2">
    <source>
        <dbReference type="EMBL" id="MFD1309865.1"/>
    </source>
</evidence>
<name>A0ABW3XMM6_9ACTN</name>
<comment type="caution">
    <text evidence="2">The sequence shown here is derived from an EMBL/GenBank/DDBJ whole genome shotgun (WGS) entry which is preliminary data.</text>
</comment>
<gene>
    <name evidence="2" type="ORF">ACFQ5X_28890</name>
</gene>
<reference evidence="3" key="1">
    <citation type="journal article" date="2019" name="Int. J. Syst. Evol. Microbiol.">
        <title>The Global Catalogue of Microorganisms (GCM) 10K type strain sequencing project: providing services to taxonomists for standard genome sequencing and annotation.</title>
        <authorList>
            <consortium name="The Broad Institute Genomics Platform"/>
            <consortium name="The Broad Institute Genome Sequencing Center for Infectious Disease"/>
            <person name="Wu L."/>
            <person name="Ma J."/>
        </authorList>
    </citation>
    <scope>NUCLEOTIDE SEQUENCE [LARGE SCALE GENOMIC DNA]</scope>
    <source>
        <strain evidence="3">CGMCC 4.7020</strain>
    </source>
</reference>
<evidence type="ECO:0000313" key="3">
    <source>
        <dbReference type="Proteomes" id="UP001597058"/>
    </source>
</evidence>
<feature type="region of interest" description="Disordered" evidence="1">
    <location>
        <begin position="47"/>
        <end position="66"/>
    </location>
</feature>
<sequence length="66" mass="6995">MPSYLVIHAAGQKKDDILIEDDDLTLTFQAGWAVLSDSQGPCLAIPSGQGASIQRVDQTPEPADQA</sequence>
<accession>A0ABW3XMM6</accession>